<feature type="region of interest" description="Disordered" evidence="3">
    <location>
        <begin position="960"/>
        <end position="991"/>
    </location>
</feature>
<evidence type="ECO:0000256" key="3">
    <source>
        <dbReference type="SAM" id="MobiDB-lite"/>
    </source>
</evidence>
<dbReference type="GO" id="GO:0006508">
    <property type="term" value="P:proteolysis"/>
    <property type="evidence" value="ECO:0007669"/>
    <property type="project" value="InterPro"/>
</dbReference>
<feature type="compositionally biased region" description="Polar residues" evidence="3">
    <location>
        <begin position="965"/>
        <end position="991"/>
    </location>
</feature>
<evidence type="ECO:0000313" key="5">
    <source>
        <dbReference type="EMBL" id="PPQ75224.1"/>
    </source>
</evidence>
<feature type="compositionally biased region" description="Low complexity" evidence="3">
    <location>
        <begin position="179"/>
        <end position="194"/>
    </location>
</feature>
<keyword evidence="6" id="KW-1185">Reference proteome</keyword>
<proteinExistence type="predicted"/>
<dbReference type="SUPFAM" id="SSF52129">
    <property type="entry name" value="Caspase-like"/>
    <property type="match status" value="1"/>
</dbReference>
<keyword evidence="1" id="KW-0053">Apoptosis</keyword>
<organism evidence="5 6">
    <name type="scientific">Gymnopilus dilepis</name>
    <dbReference type="NCBI Taxonomy" id="231916"/>
    <lineage>
        <taxon>Eukaryota</taxon>
        <taxon>Fungi</taxon>
        <taxon>Dikarya</taxon>
        <taxon>Basidiomycota</taxon>
        <taxon>Agaricomycotina</taxon>
        <taxon>Agaricomycetes</taxon>
        <taxon>Agaricomycetidae</taxon>
        <taxon>Agaricales</taxon>
        <taxon>Agaricineae</taxon>
        <taxon>Hymenogastraceae</taxon>
        <taxon>Gymnopilus</taxon>
    </lineage>
</organism>
<feature type="compositionally biased region" description="Acidic residues" evidence="3">
    <location>
        <begin position="132"/>
        <end position="147"/>
    </location>
</feature>
<dbReference type="GO" id="GO:0006915">
    <property type="term" value="P:apoptotic process"/>
    <property type="evidence" value="ECO:0007669"/>
    <property type="project" value="UniProtKB-KW"/>
</dbReference>
<comment type="caution">
    <text evidence="5">The sequence shown here is derived from an EMBL/GenBank/DDBJ whole genome shotgun (WGS) entry which is preliminary data.</text>
</comment>
<keyword evidence="2" id="KW-0645">Protease</keyword>
<protein>
    <recommendedName>
        <fullName evidence="4">Peptidase C14 caspase domain-containing protein</fullName>
    </recommendedName>
</protein>
<dbReference type="AlphaFoldDB" id="A0A409W9Q8"/>
<feature type="compositionally biased region" description="Polar residues" evidence="3">
    <location>
        <begin position="196"/>
        <end position="223"/>
    </location>
</feature>
<feature type="compositionally biased region" description="Polar residues" evidence="3">
    <location>
        <begin position="385"/>
        <end position="397"/>
    </location>
</feature>
<dbReference type="InParanoid" id="A0A409W9Q8"/>
<dbReference type="GO" id="GO:0004197">
    <property type="term" value="F:cysteine-type endopeptidase activity"/>
    <property type="evidence" value="ECO:0007669"/>
    <property type="project" value="InterPro"/>
</dbReference>
<evidence type="ECO:0000313" key="6">
    <source>
        <dbReference type="Proteomes" id="UP000284706"/>
    </source>
</evidence>
<accession>A0A409W9Q8</accession>
<gene>
    <name evidence="5" type="ORF">CVT26_008309</name>
</gene>
<dbReference type="InterPro" id="IPR011600">
    <property type="entry name" value="Pept_C14_caspase"/>
</dbReference>
<dbReference type="InterPro" id="IPR029030">
    <property type="entry name" value="Caspase-like_dom_sf"/>
</dbReference>
<evidence type="ECO:0000256" key="1">
    <source>
        <dbReference type="ARBA" id="ARBA00022703"/>
    </source>
</evidence>
<name>A0A409W9Q8_9AGAR</name>
<feature type="compositionally biased region" description="Basic and acidic residues" evidence="3">
    <location>
        <begin position="329"/>
        <end position="346"/>
    </location>
</feature>
<dbReference type="Pfam" id="PF00656">
    <property type="entry name" value="Peptidase_C14"/>
    <property type="match status" value="1"/>
</dbReference>
<evidence type="ECO:0000259" key="4">
    <source>
        <dbReference type="Pfam" id="PF00656"/>
    </source>
</evidence>
<dbReference type="OrthoDB" id="3223806at2759"/>
<keyword evidence="2" id="KW-0788">Thiol protease</keyword>
<dbReference type="EMBL" id="NHYE01005279">
    <property type="protein sequence ID" value="PPQ75224.1"/>
    <property type="molecule type" value="Genomic_DNA"/>
</dbReference>
<evidence type="ECO:0000256" key="2">
    <source>
        <dbReference type="ARBA" id="ARBA00022807"/>
    </source>
</evidence>
<dbReference type="Gene3D" id="3.40.50.1460">
    <property type="match status" value="1"/>
</dbReference>
<sequence length="1019" mass="110449">MSSLEATLSRIAIRRVERMQAKSRLPAFEQIPRVPPFPSLQSIDLFSQSEAHEIVSHDDALPSTSNPAAQSVKSEKRKLAEPQADSAKVDTSLQLTPIPHCSPDSARHEIDLFSLVDGEEGSDSGVERSDEAGFDEDDASTDSEDVGENNPLNSPLDRPPPYVESVAADNSHAKVPALSQSGTSTQTTGGSPPSIVSANEQASLQFHSDGQQPLVPSNASSLHAPSDRPPLRSSSDKAEDKGTILESKQRDKQVKAPEKVSTALLPRGEGSRMRDILPRGQNPKSQQDQVQKRDTVGSSGEGEQRVVVLPTVVKAPRQERLQHLSSKKGAYDIRSTDSNVARDRRAPSPPPSSSVPELPSQTRLDTSVSPEGKDDNPILGPITELTGSPTQLSQTTPLPADEKVSRPTDSRLFALVIGISQYQDKKLEPLRGAVLDAVAFKGYFADDLGVSGSRMISLFNEQATRVNILNALETIASHPDIRKDDPIVIFYAGLSASDGARASSPVARVRLLLPHDYSGTPSSVISNRKFERQISNIASKKGDNITVILSCSYSGSFTSARSHMLISACGSSEKAAESNGRGTFSVALLKLFKARLTNGLRYCDVLTKLESLSGQNPQCMGKNQYRKVFSTEVVHSVRSFPLLIKRGSDREATVDAGAAHGITVGAKYAIHVAHDHDLKKPVGFAMVKSVSDFTATLHQLPDVDAANSLVLVKSENGKEDALRLFIPHDTAAFALFKAVGLSGISLVDHQSAAHVKASMVDNGLLFEATDHRITRFGAHPQFGPVNINAWPKVTWTLGRMAHFFSELDGASSSKSSNPPVRLEFYQLGWSDDAFGLKPLGRNLYKEGIIDVVSNHDSPYGVKLINDSPYDLYPYLFLFNCADLSIEDFYISPCLHDSPYVHDIPLQKGNGILTVGYGLGGGTEPFYFPPKDGVQLGISFLKLVFSTKAIDVLHVPQASPLEARRSNSQTPEAGSTKLLSPSHRTASTNAQENKVMNDLWGSIIIPVIQRRHEERSNERN</sequence>
<dbReference type="Proteomes" id="UP000284706">
    <property type="component" value="Unassembled WGS sequence"/>
</dbReference>
<keyword evidence="2" id="KW-0378">Hydrolase</keyword>
<feature type="compositionally biased region" description="Polar residues" evidence="3">
    <location>
        <begin position="62"/>
        <end position="72"/>
    </location>
</feature>
<feature type="compositionally biased region" description="Basic and acidic residues" evidence="3">
    <location>
        <begin position="225"/>
        <end position="258"/>
    </location>
</feature>
<feature type="domain" description="Peptidase C14 caspase" evidence="4">
    <location>
        <begin position="413"/>
        <end position="608"/>
    </location>
</feature>
<feature type="region of interest" description="Disordered" evidence="3">
    <location>
        <begin position="54"/>
        <end position="405"/>
    </location>
</feature>
<reference evidence="5 6" key="1">
    <citation type="journal article" date="2018" name="Evol. Lett.">
        <title>Horizontal gene cluster transfer increased hallucinogenic mushroom diversity.</title>
        <authorList>
            <person name="Reynolds H.T."/>
            <person name="Vijayakumar V."/>
            <person name="Gluck-Thaler E."/>
            <person name="Korotkin H.B."/>
            <person name="Matheny P.B."/>
            <person name="Slot J.C."/>
        </authorList>
    </citation>
    <scope>NUCLEOTIDE SEQUENCE [LARGE SCALE GENOMIC DNA]</scope>
    <source>
        <strain evidence="5 6">SRW20</strain>
    </source>
</reference>